<feature type="region of interest" description="Disordered" evidence="1">
    <location>
        <begin position="74"/>
        <end position="98"/>
    </location>
</feature>
<reference evidence="2" key="1">
    <citation type="submission" date="2014-11" db="EMBL/GenBank/DDBJ databases">
        <authorList>
            <person name="Otto D Thomas"/>
            <person name="Naeem Raeece"/>
        </authorList>
    </citation>
    <scope>NUCLEOTIDE SEQUENCE</scope>
</reference>
<gene>
    <name evidence="2" type="ORF">Cvel_9894</name>
</gene>
<protein>
    <submittedName>
        <fullName evidence="2">Uncharacterized protein</fullName>
    </submittedName>
</protein>
<evidence type="ECO:0000256" key="1">
    <source>
        <dbReference type="SAM" id="MobiDB-lite"/>
    </source>
</evidence>
<proteinExistence type="predicted"/>
<sequence length="548" mass="60023">MISVVVGVLFAGWLLWPWLCLLSGSKDEHQASDLNTTQSLDQKRVKEGVGQGVDIGVKRAQQLQSRLLSDAAEKRAQQQTSKATARAPQEQAAQKDEEDVAKKAQRYLARPLLIGCPQLSLQAKDQLADENSFRTFCAELVRTLECLIAADIPSPKLFASLATLKELTHNVLMNLHAPKRFLRLNTQNKKLREKLALDLCDQPQDVLRLCDFLLVDGPPPAEDKDKEHVEHQTASFSVTKLLLLKQLLQQCEKTLHDRARSRVAGSAALARFFGTRPDSLSVAAGGMGGGASLCPQPDQLGPRRALIRLYQQELFPQWDDLFDASWAAARLDLLEIFGKRGTAGAPPSLPSRPKGTATTQLEAGVEVQLRHLLKEELTGVGGGEKNGEDGQAQCTAHSGLIHLARFVLHRRFADAVACGIQLKAEETKGMRVEGKRRVHEDFVRKFFRVTRDDIEALLPLLPLPSGLRCVPLTVGKNLPPSVFFQAAELKQNAENEKKIAQEVLQEWRGSDAFQGLGGRQGCSSFIGVACVLDSLEGTGAALAIVVTE</sequence>
<evidence type="ECO:0000313" key="2">
    <source>
        <dbReference type="EMBL" id="CEM50270.1"/>
    </source>
</evidence>
<name>A0A0G4I0C5_9ALVE</name>
<dbReference type="VEuPathDB" id="CryptoDB:Cvel_9894"/>
<organism evidence="2">
    <name type="scientific">Chromera velia CCMP2878</name>
    <dbReference type="NCBI Taxonomy" id="1169474"/>
    <lineage>
        <taxon>Eukaryota</taxon>
        <taxon>Sar</taxon>
        <taxon>Alveolata</taxon>
        <taxon>Colpodellida</taxon>
        <taxon>Chromeraceae</taxon>
        <taxon>Chromera</taxon>
    </lineage>
</organism>
<dbReference type="AlphaFoldDB" id="A0A0G4I0C5"/>
<accession>A0A0G4I0C5</accession>
<dbReference type="EMBL" id="CDMZ01004613">
    <property type="protein sequence ID" value="CEM50270.1"/>
    <property type="molecule type" value="Genomic_DNA"/>
</dbReference>